<sequence>MKKINLYIFSRRPEISVGKVRLKKKVGKIIGAIIYLYNLLKTIRIFYKDKRINLKICVNPDKATKEWPRYIFPKIERIPQGKGDIGIKMWNIINYDEKAKIIIGGDIQNIRSQYIIDAWKKLKDLDIVFGPSEDGGFWLIGVSKIKKLNFIFHNLDWSADNTLSQVILQIPPNISVGFANTLKDID</sequence>
<reference evidence="1" key="1">
    <citation type="submission" date="2018-05" db="EMBL/GenBank/DDBJ databases">
        <authorList>
            <person name="Lanie J.A."/>
            <person name="Ng W.-L."/>
            <person name="Kazmierczak K.M."/>
            <person name="Andrzejewski T.M."/>
            <person name="Davidsen T.M."/>
            <person name="Wayne K.J."/>
            <person name="Tettelin H."/>
            <person name="Glass J.I."/>
            <person name="Rusch D."/>
            <person name="Podicherti R."/>
            <person name="Tsui H.-C.T."/>
            <person name="Winkler M.E."/>
        </authorList>
    </citation>
    <scope>NUCLEOTIDE SEQUENCE</scope>
</reference>
<name>A0A383BV81_9ZZZZ</name>
<organism evidence="1">
    <name type="scientific">marine metagenome</name>
    <dbReference type="NCBI Taxonomy" id="408172"/>
    <lineage>
        <taxon>unclassified sequences</taxon>
        <taxon>metagenomes</taxon>
        <taxon>ecological metagenomes</taxon>
    </lineage>
</organism>
<dbReference type="Pfam" id="PF09837">
    <property type="entry name" value="DUF2064"/>
    <property type="match status" value="1"/>
</dbReference>
<gene>
    <name evidence="1" type="ORF">METZ01_LOCUS476633</name>
</gene>
<dbReference type="SUPFAM" id="SSF53448">
    <property type="entry name" value="Nucleotide-diphospho-sugar transferases"/>
    <property type="match status" value="1"/>
</dbReference>
<dbReference type="EMBL" id="UINC01203494">
    <property type="protein sequence ID" value="SVE23779.1"/>
    <property type="molecule type" value="Genomic_DNA"/>
</dbReference>
<proteinExistence type="predicted"/>
<dbReference type="InterPro" id="IPR018641">
    <property type="entry name" value="Trfase_1_rSAM/seldom-assoc"/>
</dbReference>
<evidence type="ECO:0008006" key="2">
    <source>
        <dbReference type="Google" id="ProtNLM"/>
    </source>
</evidence>
<dbReference type="InterPro" id="IPR029044">
    <property type="entry name" value="Nucleotide-diphossugar_trans"/>
</dbReference>
<evidence type="ECO:0000313" key="1">
    <source>
        <dbReference type="EMBL" id="SVE23779.1"/>
    </source>
</evidence>
<dbReference type="PANTHER" id="PTHR36529">
    <property type="entry name" value="SLL1095 PROTEIN"/>
    <property type="match status" value="1"/>
</dbReference>
<accession>A0A383BV81</accession>
<dbReference type="PANTHER" id="PTHR36529:SF1">
    <property type="entry name" value="GLYCOSYLTRANSFERASE"/>
    <property type="match status" value="1"/>
</dbReference>
<dbReference type="AlphaFoldDB" id="A0A383BV81"/>
<dbReference type="Gene3D" id="3.90.550.10">
    <property type="entry name" value="Spore Coat Polysaccharide Biosynthesis Protein SpsA, Chain A"/>
    <property type="match status" value="1"/>
</dbReference>
<protein>
    <recommendedName>
        <fullName evidence="2">Glycosyltransferase</fullName>
    </recommendedName>
</protein>